<sequence>MAEQPDLFHHVFDYIKDMLMEDEEDVGMFREEDIKAKEQSFKEVLVREDPDFTGTSQARQVNTSAAAVLETLVESSPTQNPGNILAPPTVLVASSNVEVDYSLKDSKGKKHCHEEASTAEYLEETQSKKQVTRYSEEASNLSEILDKVTLCPPEEDIASHTEESRLQESVAGGSSGKKVQDQRKHVVGLKRLLHQCALAASSGDDLAAKEILNSIRLQSSPHGDASQRLGHYMANAIEARLYGTGSTLYANSCRMMESSLADTLKAYEAYFTAVPFQRMSNIFANKAIYRQLTGANKVHIVDFGISYGFQWPCIIQGFSAVPGGSPNLRITGIDFPEQSPLPSNTVQKTGSNLMNYCRKFNVPFQYNCMARKWDSIQFEDLKVKEGERLVVNCMYSLRQVSDEIGEDSGPRDTVLNLIKKINPEMLVLGFLNGNYNSAFFTTRFREALSHFSTLSDMFETTLAHEEKSRLVLEQAMLAKAAMNVIACEGAARVERPERYKRWIPRIMKAGFVQIPLPKEILEEIEAKVRLQYHQKFFVREENNWMVQGWNGRVLYGLSLWKPVNQ</sequence>
<keyword evidence="2" id="KW-0804">Transcription</keyword>
<reference evidence="4" key="2">
    <citation type="submission" date="2022-03" db="EMBL/GenBank/DDBJ databases">
        <title>Draft title - Genomic analysis of global carrot germplasm unveils the trajectory of domestication and the origin of high carotenoid orange carrot.</title>
        <authorList>
            <person name="Iorizzo M."/>
            <person name="Ellison S."/>
            <person name="Senalik D."/>
            <person name="Macko-Podgorni A."/>
            <person name="Grzebelus D."/>
            <person name="Bostan H."/>
            <person name="Rolling W."/>
            <person name="Curaba J."/>
            <person name="Simon P."/>
        </authorList>
    </citation>
    <scope>NUCLEOTIDE SEQUENCE</scope>
    <source>
        <tissue evidence="4">Leaf</tissue>
    </source>
</reference>
<reference evidence="4" key="1">
    <citation type="journal article" date="2016" name="Nat. Genet.">
        <title>A high-quality carrot genome assembly provides new insights into carotenoid accumulation and asterid genome evolution.</title>
        <authorList>
            <person name="Iorizzo M."/>
            <person name="Ellison S."/>
            <person name="Senalik D."/>
            <person name="Zeng P."/>
            <person name="Satapoomin P."/>
            <person name="Huang J."/>
            <person name="Bowman M."/>
            <person name="Iovene M."/>
            <person name="Sanseverino W."/>
            <person name="Cavagnaro P."/>
            <person name="Yildiz M."/>
            <person name="Macko-Podgorni A."/>
            <person name="Moranska E."/>
            <person name="Grzebelus E."/>
            <person name="Grzebelus D."/>
            <person name="Ashrafi H."/>
            <person name="Zheng Z."/>
            <person name="Cheng S."/>
            <person name="Spooner D."/>
            <person name="Van Deynze A."/>
            <person name="Simon P."/>
        </authorList>
    </citation>
    <scope>NUCLEOTIDE SEQUENCE</scope>
    <source>
        <tissue evidence="4">Leaf</tissue>
    </source>
</reference>
<accession>A0AAF0XMG1</accession>
<proteinExistence type="predicted"/>
<keyword evidence="1" id="KW-0805">Transcription regulation</keyword>
<dbReference type="InterPro" id="IPR005202">
    <property type="entry name" value="TF_GRAS"/>
</dbReference>
<organism evidence="4 5">
    <name type="scientific">Daucus carota subsp. sativus</name>
    <name type="common">Carrot</name>
    <dbReference type="NCBI Taxonomy" id="79200"/>
    <lineage>
        <taxon>Eukaryota</taxon>
        <taxon>Viridiplantae</taxon>
        <taxon>Streptophyta</taxon>
        <taxon>Embryophyta</taxon>
        <taxon>Tracheophyta</taxon>
        <taxon>Spermatophyta</taxon>
        <taxon>Magnoliopsida</taxon>
        <taxon>eudicotyledons</taxon>
        <taxon>Gunneridae</taxon>
        <taxon>Pentapetalae</taxon>
        <taxon>asterids</taxon>
        <taxon>campanulids</taxon>
        <taxon>Apiales</taxon>
        <taxon>Apiaceae</taxon>
        <taxon>Apioideae</taxon>
        <taxon>Scandiceae</taxon>
        <taxon>Daucinae</taxon>
        <taxon>Daucus</taxon>
        <taxon>Daucus sect. Daucus</taxon>
    </lineage>
</organism>
<evidence type="ECO:0000256" key="2">
    <source>
        <dbReference type="ARBA" id="ARBA00023163"/>
    </source>
</evidence>
<evidence type="ECO:0000256" key="1">
    <source>
        <dbReference type="ARBA" id="ARBA00023015"/>
    </source>
</evidence>
<dbReference type="Proteomes" id="UP000077755">
    <property type="component" value="Chromosome 7"/>
</dbReference>
<dbReference type="AlphaFoldDB" id="A0AAF0XMG1"/>
<evidence type="ECO:0000313" key="5">
    <source>
        <dbReference type="Proteomes" id="UP000077755"/>
    </source>
</evidence>
<dbReference type="PANTHER" id="PTHR31636">
    <property type="entry name" value="OSJNBA0084A10.13 PROTEIN-RELATED"/>
    <property type="match status" value="1"/>
</dbReference>
<dbReference type="EMBL" id="CP093349">
    <property type="protein sequence ID" value="WOH09181.1"/>
    <property type="molecule type" value="Genomic_DNA"/>
</dbReference>
<feature type="region of interest" description="Disordered" evidence="3">
    <location>
        <begin position="159"/>
        <end position="179"/>
    </location>
</feature>
<name>A0AAF0XMG1_DAUCS</name>
<evidence type="ECO:0000313" key="4">
    <source>
        <dbReference type="EMBL" id="WOH09181.1"/>
    </source>
</evidence>
<keyword evidence="5" id="KW-1185">Reference proteome</keyword>
<dbReference type="Pfam" id="PF03514">
    <property type="entry name" value="GRAS"/>
    <property type="match status" value="1"/>
</dbReference>
<gene>
    <name evidence="4" type="ORF">DCAR_0728636</name>
</gene>
<protein>
    <submittedName>
        <fullName evidence="4">Uncharacterized protein</fullName>
    </submittedName>
</protein>
<evidence type="ECO:0000256" key="3">
    <source>
        <dbReference type="SAM" id="MobiDB-lite"/>
    </source>
</evidence>